<dbReference type="Gene3D" id="3.40.50.150">
    <property type="entry name" value="Vaccinia Virus protein VP39"/>
    <property type="match status" value="1"/>
</dbReference>
<evidence type="ECO:0000313" key="4">
    <source>
        <dbReference type="Proteomes" id="UP000228689"/>
    </source>
</evidence>
<proteinExistence type="predicted"/>
<dbReference type="PANTHER" id="PTHR43861">
    <property type="entry name" value="TRANS-ACONITATE 2-METHYLTRANSFERASE-RELATED"/>
    <property type="match status" value="1"/>
</dbReference>
<keyword evidence="1" id="KW-0472">Membrane</keyword>
<keyword evidence="1" id="KW-1133">Transmembrane helix</keyword>
<keyword evidence="1" id="KW-0812">Transmembrane</keyword>
<sequence>MPDPIKKSFLLGWFFAILIAAIIKYVYMNKWDKIFESKPKYKPLNDIFFQKLLEKVKKEINPNLKNIIDLGCGTSRSVFQFARMGFDVVGVDFSEVALSALQNDIDDSDFNNIKLINQDLNDITLDLEADIFICVFTYTFINDKEKFLKKIKSSMKEDSVFVLITPVTHENVKYLEIDKPQIAVEYSSTVKLLKSVFSVVEDYHHDYIGAREDYVTFLVKK</sequence>
<dbReference type="AlphaFoldDB" id="A0A2M7REP6"/>
<evidence type="ECO:0000259" key="2">
    <source>
        <dbReference type="Pfam" id="PF13847"/>
    </source>
</evidence>
<feature type="transmembrane region" description="Helical" evidence="1">
    <location>
        <begin position="9"/>
        <end position="28"/>
    </location>
</feature>
<dbReference type="Proteomes" id="UP000228689">
    <property type="component" value="Unassembled WGS sequence"/>
</dbReference>
<protein>
    <recommendedName>
        <fullName evidence="2">Methyltransferase domain-containing protein</fullName>
    </recommendedName>
</protein>
<evidence type="ECO:0000256" key="1">
    <source>
        <dbReference type="SAM" id="Phobius"/>
    </source>
</evidence>
<name>A0A2M7REP6_9BACT</name>
<gene>
    <name evidence="3" type="ORF">COY67_01025</name>
</gene>
<evidence type="ECO:0000313" key="3">
    <source>
        <dbReference type="EMBL" id="PIY95233.1"/>
    </source>
</evidence>
<organism evidence="3 4">
    <name type="scientific">Candidatus Komeilibacteria bacterium CG_4_10_14_0_8_um_filter_37_78</name>
    <dbReference type="NCBI Taxonomy" id="1974471"/>
    <lineage>
        <taxon>Bacteria</taxon>
        <taxon>Candidatus Komeiliibacteriota</taxon>
    </lineage>
</organism>
<dbReference type="InterPro" id="IPR029063">
    <property type="entry name" value="SAM-dependent_MTases_sf"/>
</dbReference>
<accession>A0A2M7REP6</accession>
<dbReference type="InterPro" id="IPR025714">
    <property type="entry name" value="Methyltranfer_dom"/>
</dbReference>
<dbReference type="SUPFAM" id="SSF53335">
    <property type="entry name" value="S-adenosyl-L-methionine-dependent methyltransferases"/>
    <property type="match status" value="1"/>
</dbReference>
<comment type="caution">
    <text evidence="3">The sequence shown here is derived from an EMBL/GenBank/DDBJ whole genome shotgun (WGS) entry which is preliminary data.</text>
</comment>
<dbReference type="EMBL" id="PFMC01000023">
    <property type="protein sequence ID" value="PIY95233.1"/>
    <property type="molecule type" value="Genomic_DNA"/>
</dbReference>
<dbReference type="CDD" id="cd02440">
    <property type="entry name" value="AdoMet_MTases"/>
    <property type="match status" value="1"/>
</dbReference>
<reference evidence="4" key="1">
    <citation type="submission" date="2017-09" db="EMBL/GenBank/DDBJ databases">
        <title>Depth-based differentiation of microbial function through sediment-hosted aquifers and enrichment of novel symbionts in the deep terrestrial subsurface.</title>
        <authorList>
            <person name="Probst A.J."/>
            <person name="Ladd B."/>
            <person name="Jarett J.K."/>
            <person name="Geller-Mcgrath D.E."/>
            <person name="Sieber C.M.K."/>
            <person name="Emerson J.B."/>
            <person name="Anantharaman K."/>
            <person name="Thomas B.C."/>
            <person name="Malmstrom R."/>
            <person name="Stieglmeier M."/>
            <person name="Klingl A."/>
            <person name="Woyke T."/>
            <person name="Ryan C.M."/>
            <person name="Banfield J.F."/>
        </authorList>
    </citation>
    <scope>NUCLEOTIDE SEQUENCE [LARGE SCALE GENOMIC DNA]</scope>
</reference>
<dbReference type="Pfam" id="PF13847">
    <property type="entry name" value="Methyltransf_31"/>
    <property type="match status" value="1"/>
</dbReference>
<feature type="domain" description="Methyltransferase" evidence="2">
    <location>
        <begin position="65"/>
        <end position="173"/>
    </location>
</feature>